<comment type="caution">
    <text evidence="8">The sequence shown here is derived from an EMBL/GenBank/DDBJ whole genome shotgun (WGS) entry which is preliminary data.</text>
</comment>
<dbReference type="Pfam" id="PF17284">
    <property type="entry name" value="Spermine_synt_N"/>
    <property type="match status" value="1"/>
</dbReference>
<keyword evidence="9" id="KW-1185">Reference proteome</keyword>
<proteinExistence type="inferred from homology"/>
<comment type="similarity">
    <text evidence="1 5">Belongs to the spermidine/spermine synthase family.</text>
</comment>
<accession>A0A6N6VT04</accession>
<keyword evidence="4 5" id="KW-0620">Polyamine biosynthesis</keyword>
<dbReference type="GO" id="GO:0008168">
    <property type="term" value="F:methyltransferase activity"/>
    <property type="evidence" value="ECO:0007669"/>
    <property type="project" value="UniProtKB-KW"/>
</dbReference>
<name>A0A6N6VT04_9BACT</name>
<dbReference type="AlphaFoldDB" id="A0A6N6VT04"/>
<dbReference type="GO" id="GO:0032259">
    <property type="term" value="P:methylation"/>
    <property type="evidence" value="ECO:0007669"/>
    <property type="project" value="UniProtKB-KW"/>
</dbReference>
<feature type="binding site" evidence="5">
    <location>
        <position position="118"/>
    </location>
    <ligand>
        <name>S-methyl-5'-thioadenosine</name>
        <dbReference type="ChEBI" id="CHEBI:17509"/>
    </ligand>
</feature>
<dbReference type="Proteomes" id="UP000437748">
    <property type="component" value="Unassembled WGS sequence"/>
</dbReference>
<dbReference type="InterPro" id="IPR037163">
    <property type="entry name" value="Spermidine_synt_N_sf"/>
</dbReference>
<dbReference type="InterPro" id="IPR035246">
    <property type="entry name" value="Spermidine_synt_N"/>
</dbReference>
<evidence type="ECO:0000259" key="7">
    <source>
        <dbReference type="PROSITE" id="PS51006"/>
    </source>
</evidence>
<dbReference type="PROSITE" id="PS51006">
    <property type="entry name" value="PABS_2"/>
    <property type="match status" value="1"/>
</dbReference>
<dbReference type="SUPFAM" id="SSF53335">
    <property type="entry name" value="S-adenosyl-L-methionine-dependent methyltransferases"/>
    <property type="match status" value="1"/>
</dbReference>
<evidence type="ECO:0000256" key="4">
    <source>
        <dbReference type="ARBA" id="ARBA00023115"/>
    </source>
</evidence>
<dbReference type="Pfam" id="PF01564">
    <property type="entry name" value="Spermine_synth"/>
    <property type="match status" value="1"/>
</dbReference>
<feature type="binding site" evidence="5">
    <location>
        <position position="43"/>
    </location>
    <ligand>
        <name>S-methyl-5'-thioadenosine</name>
        <dbReference type="ChEBI" id="CHEBI:17509"/>
    </ligand>
</feature>
<comment type="function">
    <text evidence="5">Catalyzes the irreversible transfer of a propylamine group from the amino donor S-adenosylmethioninamine (decarboxy-AdoMet) to putrescine (1,4-diaminobutane) to yield spermidine.</text>
</comment>
<comment type="subunit">
    <text evidence="5">Homodimer or homotetramer.</text>
</comment>
<evidence type="ECO:0000256" key="6">
    <source>
        <dbReference type="PROSITE-ProRule" id="PRU00354"/>
    </source>
</evidence>
<dbReference type="HAMAP" id="MF_00198">
    <property type="entry name" value="Spermidine_synth"/>
    <property type="match status" value="1"/>
</dbReference>
<dbReference type="CDD" id="cd02440">
    <property type="entry name" value="AdoMet_MTases"/>
    <property type="match status" value="1"/>
</dbReference>
<reference evidence="8 9" key="1">
    <citation type="submission" date="2019-10" db="EMBL/GenBank/DDBJ databases">
        <title>New species of Slilvanegrellaceae.</title>
        <authorList>
            <person name="Pitt A."/>
            <person name="Hahn M.W."/>
        </authorList>
    </citation>
    <scope>NUCLEOTIDE SEQUENCE [LARGE SCALE GENOMIC DNA]</scope>
    <source>
        <strain evidence="8 9">SP-Ram-0.45-NSY-1</strain>
    </source>
</reference>
<feature type="binding site" evidence="5">
    <location>
        <position position="98"/>
    </location>
    <ligand>
        <name>spermidine</name>
        <dbReference type="ChEBI" id="CHEBI:57834"/>
    </ligand>
</feature>
<dbReference type="GO" id="GO:0004766">
    <property type="term" value="F:spermidine synthase activity"/>
    <property type="evidence" value="ECO:0007669"/>
    <property type="project" value="UniProtKB-UniRule"/>
</dbReference>
<dbReference type="GO" id="GO:0008295">
    <property type="term" value="P:spermidine biosynthetic process"/>
    <property type="evidence" value="ECO:0007669"/>
    <property type="project" value="UniProtKB-UniRule"/>
</dbReference>
<evidence type="ECO:0000256" key="1">
    <source>
        <dbReference type="ARBA" id="ARBA00007867"/>
    </source>
</evidence>
<sequence>MEGILMPLEQKSSNIWLTEHLSAGETYQYLISKIITQQTSDYQDICIVELENKSKALILNNKLQPTTFDEHMYFEPFVHIPFIHFKEPESILILGAGEGAIAREVLKWKSVKKINIVERDKLIVDSCSKYLPEINKGSFKNSKVKIFYKDVNSFISQDDNKYDVIFYNLQDPLLEEKNKINFNKKLLLDCKSLLNKNGLMCLQMGDSPIKKNELFIEKIKLMKSIFRSTKIYSSWIPSICKNLSFVLMNKDKLIESMPFNDVDMILQRQLLDELIFVNAKTFIGLMNPPKYIQEYDEVG</sequence>
<keyword evidence="8" id="KW-0489">Methyltransferase</keyword>
<comment type="caution">
    <text evidence="5 6">Lacks conserved residue(s) required for the propagation of feature annotation.</text>
</comment>
<feature type="binding site" evidence="5">
    <location>
        <begin position="150"/>
        <end position="151"/>
    </location>
    <ligand>
        <name>S-methyl-5'-thioadenosine</name>
        <dbReference type="ChEBI" id="CHEBI:17509"/>
    </ligand>
</feature>
<dbReference type="InterPro" id="IPR029063">
    <property type="entry name" value="SAM-dependent_MTases_sf"/>
</dbReference>
<evidence type="ECO:0000256" key="2">
    <source>
        <dbReference type="ARBA" id="ARBA00022679"/>
    </source>
</evidence>
<gene>
    <name evidence="5" type="primary">speE</name>
    <name evidence="8" type="ORF">GCL60_04135</name>
</gene>
<evidence type="ECO:0000313" key="9">
    <source>
        <dbReference type="Proteomes" id="UP000437748"/>
    </source>
</evidence>
<dbReference type="InterPro" id="IPR001045">
    <property type="entry name" value="Spermi_synthase"/>
</dbReference>
<dbReference type="InterPro" id="IPR030374">
    <property type="entry name" value="PABS"/>
</dbReference>
<dbReference type="EMBL" id="WFLM01000002">
    <property type="protein sequence ID" value="KAB8039450.1"/>
    <property type="molecule type" value="Genomic_DNA"/>
</dbReference>
<dbReference type="Gene3D" id="2.30.140.10">
    <property type="entry name" value="Spermidine synthase, tetramerisation domain"/>
    <property type="match status" value="1"/>
</dbReference>
<evidence type="ECO:0000256" key="3">
    <source>
        <dbReference type="ARBA" id="ARBA00023066"/>
    </source>
</evidence>
<comment type="catalytic activity">
    <reaction evidence="5">
        <text>S-adenosyl 3-(methylsulfanyl)propylamine + putrescine = S-methyl-5'-thioadenosine + spermidine + H(+)</text>
        <dbReference type="Rhea" id="RHEA:12721"/>
        <dbReference type="ChEBI" id="CHEBI:15378"/>
        <dbReference type="ChEBI" id="CHEBI:17509"/>
        <dbReference type="ChEBI" id="CHEBI:57443"/>
        <dbReference type="ChEBI" id="CHEBI:57834"/>
        <dbReference type="ChEBI" id="CHEBI:326268"/>
        <dbReference type="EC" id="2.5.1.16"/>
    </reaction>
</comment>
<keyword evidence="2 5" id="KW-0808">Transferase</keyword>
<dbReference type="UniPathway" id="UPA00248">
    <property type="reaction ID" value="UER00314"/>
</dbReference>
<dbReference type="PANTHER" id="PTHR11558">
    <property type="entry name" value="SPERMIDINE/SPERMINE SYNTHASE"/>
    <property type="match status" value="1"/>
</dbReference>
<keyword evidence="3 5" id="KW-0745">Spermidine biosynthesis</keyword>
<evidence type="ECO:0000313" key="8">
    <source>
        <dbReference type="EMBL" id="KAB8039450.1"/>
    </source>
</evidence>
<evidence type="ECO:0000256" key="5">
    <source>
        <dbReference type="HAMAP-Rule" id="MF_00198"/>
    </source>
</evidence>
<organism evidence="8 9">
    <name type="scientific">Silvanigrella paludirubra</name>
    <dbReference type="NCBI Taxonomy" id="2499159"/>
    <lineage>
        <taxon>Bacteria</taxon>
        <taxon>Pseudomonadati</taxon>
        <taxon>Bdellovibrionota</taxon>
        <taxon>Oligoflexia</taxon>
        <taxon>Silvanigrellales</taxon>
        <taxon>Silvanigrellaceae</taxon>
        <taxon>Silvanigrella</taxon>
    </lineage>
</organism>
<dbReference type="Gene3D" id="3.40.50.150">
    <property type="entry name" value="Vaccinia Virus protein VP39"/>
    <property type="match status" value="1"/>
</dbReference>
<protein>
    <recommendedName>
        <fullName evidence="5">Polyamine aminopropyltransferase</fullName>
    </recommendedName>
    <alternativeName>
        <fullName evidence="5">Putrescine aminopropyltransferase</fullName>
        <shortName evidence="5">PAPT</shortName>
    </alternativeName>
    <alternativeName>
        <fullName evidence="5">Spermidine synthase</fullName>
        <shortName evidence="5">SPDS</shortName>
        <shortName evidence="5">SPDSY</shortName>
        <ecNumber evidence="5">2.5.1.16</ecNumber>
    </alternativeName>
</protein>
<comment type="caution">
    <text evidence="5">Lacks the conserved Asp active site.</text>
</comment>
<dbReference type="EC" id="2.5.1.16" evidence="5"/>
<comment type="pathway">
    <text evidence="5">Amine and polyamine biosynthesis; spermidine biosynthesis; spermidine from putrescine: step 1/1.</text>
</comment>
<feature type="domain" description="PABS" evidence="7">
    <location>
        <begin position="14"/>
        <end position="250"/>
    </location>
</feature>
<dbReference type="PANTHER" id="PTHR11558:SF11">
    <property type="entry name" value="SPERMIDINE SYNTHASE"/>
    <property type="match status" value="1"/>
</dbReference>